<dbReference type="Pfam" id="PF00072">
    <property type="entry name" value="Response_reg"/>
    <property type="match status" value="1"/>
</dbReference>
<dbReference type="SUPFAM" id="SSF46894">
    <property type="entry name" value="C-terminal effector domain of the bipartite response regulators"/>
    <property type="match status" value="1"/>
</dbReference>
<dbReference type="PROSITE" id="PS51755">
    <property type="entry name" value="OMPR_PHOB"/>
    <property type="match status" value="1"/>
</dbReference>
<dbReference type="PROSITE" id="PS50110">
    <property type="entry name" value="RESPONSE_REGULATORY"/>
    <property type="match status" value="1"/>
</dbReference>
<dbReference type="GO" id="GO:0006355">
    <property type="term" value="P:regulation of DNA-templated transcription"/>
    <property type="evidence" value="ECO:0007669"/>
    <property type="project" value="InterPro"/>
</dbReference>
<name>A0A6J5FS95_9BURK</name>
<feature type="domain" description="OmpR/PhoB-type" evidence="10">
    <location>
        <begin position="163"/>
        <end position="262"/>
    </location>
</feature>
<dbReference type="InterPro" id="IPR011006">
    <property type="entry name" value="CheY-like_superfamily"/>
</dbReference>
<dbReference type="Proteomes" id="UP000494119">
    <property type="component" value="Unassembled WGS sequence"/>
</dbReference>
<evidence type="ECO:0000259" key="10">
    <source>
        <dbReference type="PROSITE" id="PS51755"/>
    </source>
</evidence>
<dbReference type="PANTHER" id="PTHR48111">
    <property type="entry name" value="REGULATOR OF RPOS"/>
    <property type="match status" value="1"/>
</dbReference>
<keyword evidence="3" id="KW-0805">Transcription regulation</keyword>
<dbReference type="Gene3D" id="1.10.10.10">
    <property type="entry name" value="Winged helix-like DNA-binding domain superfamily/Winged helix DNA-binding domain"/>
    <property type="match status" value="1"/>
</dbReference>
<evidence type="ECO:0000256" key="4">
    <source>
        <dbReference type="ARBA" id="ARBA00023125"/>
    </source>
</evidence>
<dbReference type="AlphaFoldDB" id="A0A6J5FS95"/>
<feature type="compositionally biased region" description="Basic and acidic residues" evidence="8">
    <location>
        <begin position="1"/>
        <end position="11"/>
    </location>
</feature>
<keyword evidence="5" id="KW-0804">Transcription</keyword>
<feature type="region of interest" description="Disordered" evidence="8">
    <location>
        <begin position="1"/>
        <end position="20"/>
    </location>
</feature>
<dbReference type="InterPro" id="IPR039420">
    <property type="entry name" value="WalR-like"/>
</dbReference>
<proteinExistence type="predicted"/>
<dbReference type="GO" id="GO:0005829">
    <property type="term" value="C:cytosol"/>
    <property type="evidence" value="ECO:0007669"/>
    <property type="project" value="TreeGrafter"/>
</dbReference>
<reference evidence="11 12" key="1">
    <citation type="submission" date="2020-04" db="EMBL/GenBank/DDBJ databases">
        <authorList>
            <person name="De Canck E."/>
        </authorList>
    </citation>
    <scope>NUCLEOTIDE SEQUENCE [LARGE SCALE GENOMIC DNA]</scope>
    <source>
        <strain evidence="11 12">LMG 28688</strain>
    </source>
</reference>
<evidence type="ECO:0000256" key="6">
    <source>
        <dbReference type="PROSITE-ProRule" id="PRU00169"/>
    </source>
</evidence>
<protein>
    <submittedName>
        <fullName evidence="11">Transcriptional regulatory protein OmpR</fullName>
    </submittedName>
</protein>
<keyword evidence="1 6" id="KW-0597">Phosphoprotein</keyword>
<dbReference type="CDD" id="cd00383">
    <property type="entry name" value="trans_reg_C"/>
    <property type="match status" value="1"/>
</dbReference>
<evidence type="ECO:0000256" key="5">
    <source>
        <dbReference type="ARBA" id="ARBA00023163"/>
    </source>
</evidence>
<keyword evidence="12" id="KW-1185">Reference proteome</keyword>
<dbReference type="InterPro" id="IPR016032">
    <property type="entry name" value="Sig_transdc_resp-reg_C-effctor"/>
</dbReference>
<evidence type="ECO:0000256" key="7">
    <source>
        <dbReference type="PROSITE-ProRule" id="PRU01091"/>
    </source>
</evidence>
<evidence type="ECO:0000256" key="2">
    <source>
        <dbReference type="ARBA" id="ARBA00023012"/>
    </source>
</evidence>
<dbReference type="PANTHER" id="PTHR48111:SF4">
    <property type="entry name" value="DNA-BINDING DUAL TRANSCRIPTIONAL REGULATOR OMPR"/>
    <property type="match status" value="1"/>
</dbReference>
<dbReference type="EMBL" id="CADIKL010000006">
    <property type="protein sequence ID" value="CAB3783611.1"/>
    <property type="molecule type" value="Genomic_DNA"/>
</dbReference>
<keyword evidence="2" id="KW-0902">Two-component regulatory system</keyword>
<dbReference type="SMART" id="SM00862">
    <property type="entry name" value="Trans_reg_C"/>
    <property type="match status" value="1"/>
</dbReference>
<organism evidence="11 12">
    <name type="scientific">Paraburkholderia caffeinitolerans</name>
    <dbReference type="NCBI Taxonomy" id="1723730"/>
    <lineage>
        <taxon>Bacteria</taxon>
        <taxon>Pseudomonadati</taxon>
        <taxon>Pseudomonadota</taxon>
        <taxon>Betaproteobacteria</taxon>
        <taxon>Burkholderiales</taxon>
        <taxon>Burkholderiaceae</taxon>
        <taxon>Paraburkholderia</taxon>
    </lineage>
</organism>
<feature type="modified residue" description="4-aspartylphosphate" evidence="6">
    <location>
        <position position="76"/>
    </location>
</feature>
<dbReference type="CDD" id="cd17574">
    <property type="entry name" value="REC_OmpR"/>
    <property type="match status" value="1"/>
</dbReference>
<dbReference type="SMART" id="SM00448">
    <property type="entry name" value="REC"/>
    <property type="match status" value="1"/>
</dbReference>
<evidence type="ECO:0000256" key="3">
    <source>
        <dbReference type="ARBA" id="ARBA00023015"/>
    </source>
</evidence>
<gene>
    <name evidence="11" type="primary">ompR_1</name>
    <name evidence="11" type="ORF">LMG28688_01682</name>
</gene>
<dbReference type="GO" id="GO:0000976">
    <property type="term" value="F:transcription cis-regulatory region binding"/>
    <property type="evidence" value="ECO:0007669"/>
    <property type="project" value="TreeGrafter"/>
</dbReference>
<evidence type="ECO:0000256" key="1">
    <source>
        <dbReference type="ARBA" id="ARBA00022553"/>
    </source>
</evidence>
<dbReference type="GO" id="GO:0032993">
    <property type="term" value="C:protein-DNA complex"/>
    <property type="evidence" value="ECO:0007669"/>
    <property type="project" value="TreeGrafter"/>
</dbReference>
<dbReference type="InterPro" id="IPR036388">
    <property type="entry name" value="WH-like_DNA-bd_sf"/>
</dbReference>
<dbReference type="SUPFAM" id="SSF52172">
    <property type="entry name" value="CheY-like"/>
    <property type="match status" value="1"/>
</dbReference>
<sequence>MPPRNPADKDAQNPALNPALNQAPKGRILVLDDDLEIRNMLQRFLTAQGFEVRAARDSNQFDTFLERHPFDLVILDIMMPGEDGLSICRRLRSQGQMIPILMLTARGDPIDRVVGLEMGADDYLGKPFLPSELVARVRAMLRRQQVFSRQHGALGSVAGDDEMPLLRIGDYLLKPHLQELMLAGAQVEVGAAEMRLLCALAETPNRPVSRENLIERAHGRHYEANARSIDVQVLRLRKIIEADASSPRHIRTVWGVGYMLVAKLEA</sequence>
<evidence type="ECO:0000313" key="12">
    <source>
        <dbReference type="Proteomes" id="UP000494119"/>
    </source>
</evidence>
<feature type="domain" description="Response regulatory" evidence="9">
    <location>
        <begin position="27"/>
        <end position="141"/>
    </location>
</feature>
<dbReference type="GO" id="GO:0000156">
    <property type="term" value="F:phosphorelay response regulator activity"/>
    <property type="evidence" value="ECO:0007669"/>
    <property type="project" value="TreeGrafter"/>
</dbReference>
<dbReference type="InterPro" id="IPR001867">
    <property type="entry name" value="OmpR/PhoB-type_DNA-bd"/>
</dbReference>
<accession>A0A6J5FS95</accession>
<evidence type="ECO:0000313" key="11">
    <source>
        <dbReference type="EMBL" id="CAB3783611.1"/>
    </source>
</evidence>
<evidence type="ECO:0000259" key="9">
    <source>
        <dbReference type="PROSITE" id="PS50110"/>
    </source>
</evidence>
<dbReference type="Gene3D" id="6.10.250.690">
    <property type="match status" value="1"/>
</dbReference>
<dbReference type="FunFam" id="3.40.50.2300:FF:000001">
    <property type="entry name" value="DNA-binding response regulator PhoB"/>
    <property type="match status" value="1"/>
</dbReference>
<dbReference type="Gene3D" id="3.40.50.2300">
    <property type="match status" value="1"/>
</dbReference>
<feature type="DNA-binding region" description="OmpR/PhoB-type" evidence="7">
    <location>
        <begin position="163"/>
        <end position="262"/>
    </location>
</feature>
<keyword evidence="4 7" id="KW-0238">DNA-binding</keyword>
<evidence type="ECO:0000256" key="8">
    <source>
        <dbReference type="SAM" id="MobiDB-lite"/>
    </source>
</evidence>
<dbReference type="InterPro" id="IPR001789">
    <property type="entry name" value="Sig_transdc_resp-reg_receiver"/>
</dbReference>
<dbReference type="Pfam" id="PF00486">
    <property type="entry name" value="Trans_reg_C"/>
    <property type="match status" value="1"/>
</dbReference>